<protein>
    <submittedName>
        <fullName evidence="2">Uncharacterized protein</fullName>
    </submittedName>
</protein>
<sequence length="66" mass="7285">MAAGSKKGRHKRDQARIDKYIAQRVGASCVGNAEFVSKPEAEEAQRYRQADDDNSRSPRLGGIAHE</sequence>
<feature type="region of interest" description="Disordered" evidence="1">
    <location>
        <begin position="38"/>
        <end position="66"/>
    </location>
</feature>
<evidence type="ECO:0000256" key="1">
    <source>
        <dbReference type="SAM" id="MobiDB-lite"/>
    </source>
</evidence>
<dbReference type="EMBL" id="NPKJ01000022">
    <property type="protein sequence ID" value="PAQ10913.1"/>
    <property type="molecule type" value="Genomic_DNA"/>
</dbReference>
<dbReference type="RefSeq" id="WP_095491769.1">
    <property type="nucleotide sequence ID" value="NZ_NPKJ01000022.1"/>
</dbReference>
<reference evidence="2 3" key="1">
    <citation type="submission" date="2017-08" db="EMBL/GenBank/DDBJ databases">
        <title>Mesorhizobium wenxinae sp. nov., a novel rhizobial species isolated from root nodules of chickpea (Cicer arietinum L.).</title>
        <authorList>
            <person name="Zhang J."/>
        </authorList>
    </citation>
    <scope>NUCLEOTIDE SEQUENCE [LARGE SCALE GENOMIC DNA]</scope>
    <source>
        <strain evidence="2 3">SDW018</strain>
    </source>
</reference>
<evidence type="ECO:0000313" key="3">
    <source>
        <dbReference type="Proteomes" id="UP000216442"/>
    </source>
</evidence>
<name>A0A271LS06_9HYPH</name>
<organism evidence="2 3">
    <name type="scientific">Mesorhizobium temperatum</name>
    <dbReference type="NCBI Taxonomy" id="241416"/>
    <lineage>
        <taxon>Bacteria</taxon>
        <taxon>Pseudomonadati</taxon>
        <taxon>Pseudomonadota</taxon>
        <taxon>Alphaproteobacteria</taxon>
        <taxon>Hyphomicrobiales</taxon>
        <taxon>Phyllobacteriaceae</taxon>
        <taxon>Mesorhizobium</taxon>
    </lineage>
</organism>
<feature type="compositionally biased region" description="Basic and acidic residues" evidence="1">
    <location>
        <begin position="38"/>
        <end position="56"/>
    </location>
</feature>
<dbReference type="AlphaFoldDB" id="A0A271LS06"/>
<keyword evidence="3" id="KW-1185">Reference proteome</keyword>
<evidence type="ECO:0000313" key="2">
    <source>
        <dbReference type="EMBL" id="PAQ10913.1"/>
    </source>
</evidence>
<comment type="caution">
    <text evidence="2">The sequence shown here is derived from an EMBL/GenBank/DDBJ whole genome shotgun (WGS) entry which is preliminary data.</text>
</comment>
<proteinExistence type="predicted"/>
<dbReference type="Proteomes" id="UP000216442">
    <property type="component" value="Unassembled WGS sequence"/>
</dbReference>
<accession>A0A271LS06</accession>
<gene>
    <name evidence="2" type="ORF">CIT26_06280</name>
</gene>
<dbReference type="OrthoDB" id="9978040at2"/>